<organism evidence="2 3">
    <name type="scientific">Sphingopyxis indica</name>
    <dbReference type="NCBI Taxonomy" id="436663"/>
    <lineage>
        <taxon>Bacteria</taxon>
        <taxon>Pseudomonadati</taxon>
        <taxon>Pseudomonadota</taxon>
        <taxon>Alphaproteobacteria</taxon>
        <taxon>Sphingomonadales</taxon>
        <taxon>Sphingomonadaceae</taxon>
        <taxon>Sphingopyxis</taxon>
    </lineage>
</organism>
<sequence length="404" mass="42972">MLMSDTQPAGTPDPDRWSALADYHGLFAGGPPRRLTALVALPVPICRTGGSRLLLVLMLGWVPLALLTMLAPGVRTAAESFAHDFGAHARLAIAAPLLVLGYSVCASRLGLIAVHFLHSGLLDEEAETRFVSALAAIRARIDSLWAEGATILIAYAAVGALYLGDASLFMQSAWQRGAGGAGLSLAGWWNLLVAMPLLVVLFLGWIWRIALWTHFLRIVAGLDLRLNAAHPDQAAGLGFLTQSVRAFAVLAMALGAVSAGRFAQVYAAGETTQYTNGLLIGGTVALSLLLFIGPLTVFSAPLMRCWRNGTMAYGALACELGRQFENRWFAPARKTGADILDEPDFSAAADLYGTVSNVYAMRFLPVDLRSVLMLLGAALLPFVPAMFLSLPLGVVLGELKGLLF</sequence>
<reference evidence="2 3" key="1">
    <citation type="submission" date="2017-06" db="EMBL/GenBank/DDBJ databases">
        <authorList>
            <person name="Kim H.J."/>
            <person name="Triplett B.A."/>
        </authorList>
    </citation>
    <scope>NUCLEOTIDE SEQUENCE [LARGE SCALE GENOMIC DNA]</scope>
    <source>
        <strain evidence="2 3">DS15</strain>
    </source>
</reference>
<feature type="transmembrane region" description="Helical" evidence="1">
    <location>
        <begin position="371"/>
        <end position="396"/>
    </location>
</feature>
<feature type="transmembrane region" description="Helical" evidence="1">
    <location>
        <begin position="246"/>
        <end position="266"/>
    </location>
</feature>
<evidence type="ECO:0000313" key="3">
    <source>
        <dbReference type="Proteomes" id="UP000198339"/>
    </source>
</evidence>
<keyword evidence="1" id="KW-1133">Transmembrane helix</keyword>
<feature type="transmembrane region" description="Helical" evidence="1">
    <location>
        <begin position="144"/>
        <end position="163"/>
    </location>
</feature>
<accession>A0A239DWX5</accession>
<feature type="transmembrane region" description="Helical" evidence="1">
    <location>
        <begin position="91"/>
        <end position="111"/>
    </location>
</feature>
<feature type="transmembrane region" description="Helical" evidence="1">
    <location>
        <begin position="53"/>
        <end position="71"/>
    </location>
</feature>
<feature type="transmembrane region" description="Helical" evidence="1">
    <location>
        <begin position="278"/>
        <end position="298"/>
    </location>
</feature>
<name>A0A239DWX5_9SPHN</name>
<keyword evidence="1" id="KW-0812">Transmembrane</keyword>
<dbReference type="Proteomes" id="UP000198339">
    <property type="component" value="Unassembled WGS sequence"/>
</dbReference>
<keyword evidence="3" id="KW-1185">Reference proteome</keyword>
<evidence type="ECO:0000256" key="1">
    <source>
        <dbReference type="SAM" id="Phobius"/>
    </source>
</evidence>
<dbReference type="AlphaFoldDB" id="A0A239DWX5"/>
<keyword evidence="1" id="KW-0472">Membrane</keyword>
<gene>
    <name evidence="2" type="ORF">SAMN06295955_101486</name>
</gene>
<dbReference type="EMBL" id="FZPA01000001">
    <property type="protein sequence ID" value="SNS37035.1"/>
    <property type="molecule type" value="Genomic_DNA"/>
</dbReference>
<feature type="transmembrane region" description="Helical" evidence="1">
    <location>
        <begin position="183"/>
        <end position="207"/>
    </location>
</feature>
<evidence type="ECO:0000313" key="2">
    <source>
        <dbReference type="EMBL" id="SNS37035.1"/>
    </source>
</evidence>
<proteinExistence type="predicted"/>
<protein>
    <submittedName>
        <fullName evidence="2">Uncharacterized protein</fullName>
    </submittedName>
</protein>